<keyword evidence="1" id="KW-1133">Transmembrane helix</keyword>
<keyword evidence="1" id="KW-0472">Membrane</keyword>
<evidence type="ECO:0000256" key="1">
    <source>
        <dbReference type="SAM" id="Phobius"/>
    </source>
</evidence>
<evidence type="ECO:0000313" key="3">
    <source>
        <dbReference type="Proteomes" id="UP000218332"/>
    </source>
</evidence>
<evidence type="ECO:0008006" key="4">
    <source>
        <dbReference type="Google" id="ProtNLM"/>
    </source>
</evidence>
<accession>A0A2A2I529</accession>
<comment type="caution">
    <text evidence="2">The sequence shown here is derived from an EMBL/GenBank/DDBJ whole genome shotgun (WGS) entry which is preliminary data.</text>
</comment>
<protein>
    <recommendedName>
        <fullName evidence="4">Leucine rich repeat (LRR) protein</fullName>
    </recommendedName>
</protein>
<dbReference type="Proteomes" id="UP000218332">
    <property type="component" value="Unassembled WGS sequence"/>
</dbReference>
<keyword evidence="1" id="KW-0812">Transmembrane</keyword>
<dbReference type="AlphaFoldDB" id="A0A2A2I529"/>
<dbReference type="Gene3D" id="3.80.10.10">
    <property type="entry name" value="Ribonuclease Inhibitor"/>
    <property type="match status" value="1"/>
</dbReference>
<organism evidence="2 3">
    <name type="scientific">Tamilnaduibacter salinus</name>
    <dbReference type="NCBI Taxonomy" id="1484056"/>
    <lineage>
        <taxon>Bacteria</taxon>
        <taxon>Pseudomonadati</taxon>
        <taxon>Pseudomonadota</taxon>
        <taxon>Gammaproteobacteria</taxon>
        <taxon>Pseudomonadales</taxon>
        <taxon>Marinobacteraceae</taxon>
        <taxon>Tamilnaduibacter</taxon>
    </lineage>
</organism>
<keyword evidence="3" id="KW-1185">Reference proteome</keyword>
<sequence>MNDIDQADLDFCAIDPKSKKSWRLMIAVAAMVIGMPITGFAEYTVDEREAAWEEFANERGLGVPDSWSDGINWADAGLTKLPSKRYPAGTVTGSIVLTRNNLNGADLMVLQGLHIKGSLAAPHNNISELSFMDGTNVEGFLGLRGNEIVDIAPLEGYRTTKGVHLADNRIVDISPLHNVDIGGFLNISNNKITNFSPLGEAEFGHVWTEGNITHENKSLFIPIPLDSKNCEPERLHRFMRYRQRELCPGIDYSDLLEKWREEGQFDDK</sequence>
<dbReference type="EMBL" id="NMPM01000033">
    <property type="protein sequence ID" value="PAV26235.1"/>
    <property type="molecule type" value="Genomic_DNA"/>
</dbReference>
<proteinExistence type="predicted"/>
<gene>
    <name evidence="2" type="ORF">CF392_06895</name>
</gene>
<dbReference type="RefSeq" id="WP_095610727.1">
    <property type="nucleotide sequence ID" value="NZ_NMPM01000033.1"/>
</dbReference>
<name>A0A2A2I529_9GAMM</name>
<evidence type="ECO:0000313" key="2">
    <source>
        <dbReference type="EMBL" id="PAV26235.1"/>
    </source>
</evidence>
<dbReference type="SUPFAM" id="SSF52058">
    <property type="entry name" value="L domain-like"/>
    <property type="match status" value="1"/>
</dbReference>
<dbReference type="InterPro" id="IPR032675">
    <property type="entry name" value="LRR_dom_sf"/>
</dbReference>
<feature type="transmembrane region" description="Helical" evidence="1">
    <location>
        <begin position="24"/>
        <end position="41"/>
    </location>
</feature>
<reference evidence="2 3" key="1">
    <citation type="submission" date="2017-07" db="EMBL/GenBank/DDBJ databases">
        <title>Tamlnaduibacter salinus (Mi-7) genome sequencing.</title>
        <authorList>
            <person name="Verma A."/>
            <person name="Krishnamurthi S."/>
        </authorList>
    </citation>
    <scope>NUCLEOTIDE SEQUENCE [LARGE SCALE GENOMIC DNA]</scope>
    <source>
        <strain evidence="2 3">Mi-7</strain>
    </source>
</reference>